<evidence type="ECO:0000313" key="1">
    <source>
        <dbReference type="EMBL" id="POB47719.1"/>
    </source>
</evidence>
<gene>
    <name evidence="1" type="ORF">CRN52_11505</name>
</gene>
<protein>
    <submittedName>
        <fullName evidence="1">Uncharacterized protein</fullName>
    </submittedName>
</protein>
<name>A0A1W6M4F8_VIBVL</name>
<dbReference type="RefSeq" id="WP_076664996.1">
    <property type="nucleotide sequence ID" value="NZ_CP015512.1"/>
</dbReference>
<organism evidence="1 2">
    <name type="scientific">Vibrio vulnificus</name>
    <dbReference type="NCBI Taxonomy" id="672"/>
    <lineage>
        <taxon>Bacteria</taxon>
        <taxon>Pseudomonadati</taxon>
        <taxon>Pseudomonadota</taxon>
        <taxon>Gammaproteobacteria</taxon>
        <taxon>Vibrionales</taxon>
        <taxon>Vibrionaceae</taxon>
        <taxon>Vibrio</taxon>
    </lineage>
</organism>
<reference evidence="1 2" key="1">
    <citation type="journal article" date="2018" name="Front. Microbiol.">
        <title>Phylogeny of Vibrio vulnificus from the Analysis of the Core-Genome: Implications for Intra-Species Taxonomy.</title>
        <authorList>
            <person name="Roig F.J."/>
            <person name="Gonzalez-Candelas F."/>
            <person name="Sanjuan E."/>
            <person name="Fouz B."/>
            <person name="Feil E.J."/>
            <person name="Llorens C."/>
            <person name="Baker-Austin C."/>
            <person name="Oliver J.D."/>
            <person name="Danin-Poleg Y."/>
            <person name="Gibas C.J."/>
            <person name="Kashi Y."/>
            <person name="Gulig P.A."/>
            <person name="Morrison S.S."/>
            <person name="Amaro C."/>
        </authorList>
    </citation>
    <scope>NUCLEOTIDE SEQUENCE [LARGE SCALE GENOMIC DNA]</scope>
    <source>
        <strain evidence="1 2">CECT4608</strain>
    </source>
</reference>
<evidence type="ECO:0000313" key="2">
    <source>
        <dbReference type="Proteomes" id="UP000237466"/>
    </source>
</evidence>
<dbReference type="Proteomes" id="UP000237466">
    <property type="component" value="Unassembled WGS sequence"/>
</dbReference>
<proteinExistence type="predicted"/>
<comment type="caution">
    <text evidence="1">The sequence shown here is derived from an EMBL/GenBank/DDBJ whole genome shotgun (WGS) entry which is preliminary data.</text>
</comment>
<dbReference type="EMBL" id="PDGH01000099">
    <property type="protein sequence ID" value="POB47719.1"/>
    <property type="molecule type" value="Genomic_DNA"/>
</dbReference>
<dbReference type="AlphaFoldDB" id="A0A1W6M4F8"/>
<accession>A0A1W6M4F8</accession>
<sequence>MKKTINNGNDEVIINIEVDEINTLETLTKLADAYVDISSRIDEYRADIDWNCPIEINVVTPEGSVSEEEMFMKFTSDPTLERRAVTFIYNIINYCKTTTLELWGGDEDHLAEPGAYALCMYHEKYIPLYIELLLQNDLDHEVYQSGHIIDIIEKYGFTSDVLRLMANRVDAAAGQHGSEDMKEYYPQLMELFLNQPEQKFLFLNTAVQSIYLRSIPYSLPFDSIRDLSIYIQESDERTRWLKQQEEQAKDTFGKNVRW</sequence>